<dbReference type="EMBL" id="BMHI01000001">
    <property type="protein sequence ID" value="GGB15152.1"/>
    <property type="molecule type" value="Genomic_DNA"/>
</dbReference>
<evidence type="ECO:0000313" key="1">
    <source>
        <dbReference type="EMBL" id="GGB15152.1"/>
    </source>
</evidence>
<dbReference type="InterPro" id="IPR008792">
    <property type="entry name" value="PQQD"/>
</dbReference>
<dbReference type="AlphaFoldDB" id="A0A916SRY9"/>
<keyword evidence="2" id="KW-1185">Reference proteome</keyword>
<dbReference type="InterPro" id="IPR039498">
    <property type="entry name" value="NTP_transf_5"/>
</dbReference>
<evidence type="ECO:0008006" key="3">
    <source>
        <dbReference type="Google" id="ProtNLM"/>
    </source>
</evidence>
<gene>
    <name evidence="1" type="ORF">GCM10011492_01020</name>
</gene>
<comment type="caution">
    <text evidence="1">The sequence shown here is derived from an EMBL/GenBank/DDBJ whole genome shotgun (WGS) entry which is preliminary data.</text>
</comment>
<dbReference type="Pfam" id="PF05402">
    <property type="entry name" value="PqqD"/>
    <property type="match status" value="1"/>
</dbReference>
<protein>
    <recommendedName>
        <fullName evidence="3">PqqD family protein</fullName>
    </recommendedName>
</protein>
<dbReference type="InterPro" id="IPR041881">
    <property type="entry name" value="PqqD_sf"/>
</dbReference>
<dbReference type="RefSeq" id="WP_188835036.1">
    <property type="nucleotide sequence ID" value="NZ_BMHI01000001.1"/>
</dbReference>
<name>A0A916SRY9_9MICO</name>
<sequence>MLATESMPMKQGVSLAHALCQAVADDAGVRALFLKGPTAGQQRLRSTTHVSGDVDVLCLPEDLAAMEAGLRARGWRLRPVSTAAREFTTHSVTYIHDSWPCDIDLHTNFPGMLADPSASFEALWSSREEHSFAGVPAMTPNRTAQFLVLLLHGLRSPGLARNTHEIATAQTMYHDGLTDDERADLRALVVATGSAEPTQDFFRRVGDPIDVPARPSVGYALWQLKTGPSRTESWMLLALRTRGKQRLRVLFRAVVPTRADMYADHPESAQGFTRLVSAHRHRLSRAARLAPRAVRQILRARQALRSTQPVVPGRLLSVVEDAGANSRLSHSSPSRTTAPMVAPHAAEWTDDQQILFVLPLHSPTSKVLALRDTAAALWTLIQDTGTSPEQLASAACLHWQIPADTVRPDVEVFLSQLVDWGALVAA</sequence>
<accession>A0A916SRY9</accession>
<reference evidence="1" key="1">
    <citation type="journal article" date="2014" name="Int. J. Syst. Evol. Microbiol.">
        <title>Complete genome sequence of Corynebacterium casei LMG S-19264T (=DSM 44701T), isolated from a smear-ripened cheese.</title>
        <authorList>
            <consortium name="US DOE Joint Genome Institute (JGI-PGF)"/>
            <person name="Walter F."/>
            <person name="Albersmeier A."/>
            <person name="Kalinowski J."/>
            <person name="Ruckert C."/>
        </authorList>
    </citation>
    <scope>NUCLEOTIDE SEQUENCE</scope>
    <source>
        <strain evidence="1">CGMCC 1.15085</strain>
    </source>
</reference>
<proteinExistence type="predicted"/>
<dbReference type="Pfam" id="PF14907">
    <property type="entry name" value="NTP_transf_5"/>
    <property type="match status" value="1"/>
</dbReference>
<reference evidence="1" key="2">
    <citation type="submission" date="2020-09" db="EMBL/GenBank/DDBJ databases">
        <authorList>
            <person name="Sun Q."/>
            <person name="Zhou Y."/>
        </authorList>
    </citation>
    <scope>NUCLEOTIDE SEQUENCE</scope>
    <source>
        <strain evidence="1">CGMCC 1.15085</strain>
    </source>
</reference>
<dbReference type="Proteomes" id="UP000636793">
    <property type="component" value="Unassembled WGS sequence"/>
</dbReference>
<evidence type="ECO:0000313" key="2">
    <source>
        <dbReference type="Proteomes" id="UP000636793"/>
    </source>
</evidence>
<dbReference type="Gene3D" id="1.10.10.1150">
    <property type="entry name" value="Coenzyme PQQ synthesis protein D (PqqD)"/>
    <property type="match status" value="1"/>
</dbReference>
<organism evidence="1 2">
    <name type="scientific">Flexivirga endophytica</name>
    <dbReference type="NCBI Taxonomy" id="1849103"/>
    <lineage>
        <taxon>Bacteria</taxon>
        <taxon>Bacillati</taxon>
        <taxon>Actinomycetota</taxon>
        <taxon>Actinomycetes</taxon>
        <taxon>Micrococcales</taxon>
        <taxon>Dermacoccaceae</taxon>
        <taxon>Flexivirga</taxon>
    </lineage>
</organism>